<dbReference type="Pfam" id="PF13489">
    <property type="entry name" value="Methyltransf_23"/>
    <property type="match status" value="1"/>
</dbReference>
<accession>A0ABQ1L5H2</accession>
<sequence>MTSRRKLTPIKRIERYVSAIFKLGRTEHMAKDGRKRIARAELRMDDIESELGRFGDDIREIWHSSGESERRISELRNMLQDTGAMGSKLLDDIALLQQRLDQHHVLTDSLVHEFRNKRALLQETLRAETSLMARVFADLSRRVDMIGQRTGIASEDLSTPGAQIDLPASEGFEAFKDSFYHRLENRYRGSVEEIADRLRIYLPDVEAAVMRSGGKPVMDIGCGRGEWLGLLKRAGIEGFGVDTNAVQIEAAKEQGLDVRLGDALKALAEMEDNSLAMISAHHLVEHLPFDAVAWIAREALRVLAPGGILLFETPHTRNVLVGATTFHTDPTHLKPMPEQVLTVLYDTAGFDPVEVRALNPHTRFKEFLDTPDFNDELAFLLFGPQDLAVLGTKPAPKDEE</sequence>
<name>A0ABQ1L5H2_9RHOB</name>
<dbReference type="EMBL" id="BMFC01000015">
    <property type="protein sequence ID" value="GGC18712.1"/>
    <property type="molecule type" value="Genomic_DNA"/>
</dbReference>
<dbReference type="Gene3D" id="3.40.50.150">
    <property type="entry name" value="Vaccinia Virus protein VP39"/>
    <property type="match status" value="1"/>
</dbReference>
<keyword evidence="2" id="KW-1185">Reference proteome</keyword>
<dbReference type="CDD" id="cd02440">
    <property type="entry name" value="AdoMet_MTases"/>
    <property type="match status" value="1"/>
</dbReference>
<evidence type="ECO:0000313" key="2">
    <source>
        <dbReference type="Proteomes" id="UP000645462"/>
    </source>
</evidence>
<comment type="caution">
    <text evidence="1">The sequence shown here is derived from an EMBL/GenBank/DDBJ whole genome shotgun (WGS) entry which is preliminary data.</text>
</comment>
<reference evidence="2" key="1">
    <citation type="journal article" date="2019" name="Int. J. Syst. Evol. Microbiol.">
        <title>The Global Catalogue of Microorganisms (GCM) 10K type strain sequencing project: providing services to taxonomists for standard genome sequencing and annotation.</title>
        <authorList>
            <consortium name="The Broad Institute Genomics Platform"/>
            <consortium name="The Broad Institute Genome Sequencing Center for Infectious Disease"/>
            <person name="Wu L."/>
            <person name="Ma J."/>
        </authorList>
    </citation>
    <scope>NUCLEOTIDE SEQUENCE [LARGE SCALE GENOMIC DNA]</scope>
    <source>
        <strain evidence="2">CGMCC 1.12478</strain>
    </source>
</reference>
<evidence type="ECO:0000313" key="1">
    <source>
        <dbReference type="EMBL" id="GGC18712.1"/>
    </source>
</evidence>
<dbReference type="InterPro" id="IPR029063">
    <property type="entry name" value="SAM-dependent_MTases_sf"/>
</dbReference>
<evidence type="ECO:0008006" key="3">
    <source>
        <dbReference type="Google" id="ProtNLM"/>
    </source>
</evidence>
<protein>
    <recommendedName>
        <fullName evidence="3">Methyltransferase domain-containing protein</fullName>
    </recommendedName>
</protein>
<gene>
    <name evidence="1" type="ORF">GCM10011363_39170</name>
</gene>
<dbReference type="SUPFAM" id="SSF53335">
    <property type="entry name" value="S-adenosyl-L-methionine-dependent methyltransferases"/>
    <property type="match status" value="1"/>
</dbReference>
<dbReference type="PANTHER" id="PTHR43861">
    <property type="entry name" value="TRANS-ACONITATE 2-METHYLTRANSFERASE-RELATED"/>
    <property type="match status" value="1"/>
</dbReference>
<dbReference type="Proteomes" id="UP000645462">
    <property type="component" value="Unassembled WGS sequence"/>
</dbReference>
<proteinExistence type="predicted"/>
<organism evidence="1 2">
    <name type="scientific">Marivita lacus</name>
    <dbReference type="NCBI Taxonomy" id="1323742"/>
    <lineage>
        <taxon>Bacteria</taxon>
        <taxon>Pseudomonadati</taxon>
        <taxon>Pseudomonadota</taxon>
        <taxon>Alphaproteobacteria</taxon>
        <taxon>Rhodobacterales</taxon>
        <taxon>Roseobacteraceae</taxon>
        <taxon>Marivita</taxon>
    </lineage>
</organism>